<evidence type="ECO:0000313" key="2">
    <source>
        <dbReference type="Proteomes" id="UP001152888"/>
    </source>
</evidence>
<accession>A0A9P0QDQ5</accession>
<proteinExistence type="predicted"/>
<keyword evidence="2" id="KW-1185">Reference proteome</keyword>
<sequence>MVRDGHQHSPAELNELLQETSSILWQARKSIPSEHVKQMDEVQSPRATVIEFKSRDGNDMLLPPPQENFNQP</sequence>
<comment type="caution">
    <text evidence="1">The sequence shown here is derived from an EMBL/GenBank/DDBJ whole genome shotgun (WGS) entry which is preliminary data.</text>
</comment>
<name>A0A9P0QDQ5_ACAOB</name>
<dbReference type="AlphaFoldDB" id="A0A9P0QDQ5"/>
<evidence type="ECO:0000313" key="1">
    <source>
        <dbReference type="EMBL" id="CAH2018043.1"/>
    </source>
</evidence>
<dbReference type="EMBL" id="CAKOFQ010009575">
    <property type="protein sequence ID" value="CAH2018043.1"/>
    <property type="molecule type" value="Genomic_DNA"/>
</dbReference>
<protein>
    <submittedName>
        <fullName evidence="1">Uncharacterized protein</fullName>
    </submittedName>
</protein>
<reference evidence="1" key="1">
    <citation type="submission" date="2022-03" db="EMBL/GenBank/DDBJ databases">
        <authorList>
            <person name="Sayadi A."/>
        </authorList>
    </citation>
    <scope>NUCLEOTIDE SEQUENCE</scope>
</reference>
<gene>
    <name evidence="1" type="ORF">ACAOBT_LOCUS36389</name>
</gene>
<dbReference type="Proteomes" id="UP001152888">
    <property type="component" value="Unassembled WGS sequence"/>
</dbReference>
<organism evidence="1 2">
    <name type="scientific">Acanthoscelides obtectus</name>
    <name type="common">Bean weevil</name>
    <name type="synonym">Bruchus obtectus</name>
    <dbReference type="NCBI Taxonomy" id="200917"/>
    <lineage>
        <taxon>Eukaryota</taxon>
        <taxon>Metazoa</taxon>
        <taxon>Ecdysozoa</taxon>
        <taxon>Arthropoda</taxon>
        <taxon>Hexapoda</taxon>
        <taxon>Insecta</taxon>
        <taxon>Pterygota</taxon>
        <taxon>Neoptera</taxon>
        <taxon>Endopterygota</taxon>
        <taxon>Coleoptera</taxon>
        <taxon>Polyphaga</taxon>
        <taxon>Cucujiformia</taxon>
        <taxon>Chrysomeloidea</taxon>
        <taxon>Chrysomelidae</taxon>
        <taxon>Bruchinae</taxon>
        <taxon>Bruchini</taxon>
        <taxon>Acanthoscelides</taxon>
    </lineage>
</organism>